<evidence type="ECO:0000259" key="1">
    <source>
        <dbReference type="Pfam" id="PF09458"/>
    </source>
</evidence>
<reference evidence="2" key="1">
    <citation type="journal article" date="2023" name="Mol. Phylogenet. Evol.">
        <title>Genome-scale phylogeny and comparative genomics of the fungal order Sordariales.</title>
        <authorList>
            <person name="Hensen N."/>
            <person name="Bonometti L."/>
            <person name="Westerberg I."/>
            <person name="Brannstrom I.O."/>
            <person name="Guillou S."/>
            <person name="Cros-Aarteil S."/>
            <person name="Calhoun S."/>
            <person name="Haridas S."/>
            <person name="Kuo A."/>
            <person name="Mondo S."/>
            <person name="Pangilinan J."/>
            <person name="Riley R."/>
            <person name="LaButti K."/>
            <person name="Andreopoulos B."/>
            <person name="Lipzen A."/>
            <person name="Chen C."/>
            <person name="Yan M."/>
            <person name="Daum C."/>
            <person name="Ng V."/>
            <person name="Clum A."/>
            <person name="Steindorff A."/>
            <person name="Ohm R.A."/>
            <person name="Martin F."/>
            <person name="Silar P."/>
            <person name="Natvig D.O."/>
            <person name="Lalanne C."/>
            <person name="Gautier V."/>
            <person name="Ament-Velasquez S.L."/>
            <person name="Kruys A."/>
            <person name="Hutchinson M.I."/>
            <person name="Powell A.J."/>
            <person name="Barry K."/>
            <person name="Miller A.N."/>
            <person name="Grigoriev I.V."/>
            <person name="Debuchy R."/>
            <person name="Gladieux P."/>
            <person name="Hiltunen Thoren M."/>
            <person name="Johannesson H."/>
        </authorList>
    </citation>
    <scope>NUCLEOTIDE SEQUENCE</scope>
    <source>
        <strain evidence="2">CBS 955.72</strain>
    </source>
</reference>
<accession>A0AAJ0HKE3</accession>
<gene>
    <name evidence="2" type="ORF">B0T25DRAFT_536663</name>
</gene>
<sequence>MDMLPGASTISIDTLSSNITQQGFTVQVSTTQDTSISEVAGQWMAVPSQPPSWTTDYQTGHFGILSARERADTGYTNTAGDVVFARRYATAPRVVVWITAFDFGVGATWRLNAFPTNIRGRGFTVNVNTWSNTVLYSANVSWVAWPAEDKSVIGNYWHPQVARLNGTGDDVEMAGFGNTSFVSFDKGVSRRMFPELLMGFSQFDVWRGPVGMKLRIENGVRREGTDCTVRSFGNVTLNNNVNLAWLAAT</sequence>
<evidence type="ECO:0000313" key="3">
    <source>
        <dbReference type="Proteomes" id="UP001275084"/>
    </source>
</evidence>
<dbReference type="AlphaFoldDB" id="A0AAJ0HKE3"/>
<organism evidence="2 3">
    <name type="scientific">Lasiosphaeria hispida</name>
    <dbReference type="NCBI Taxonomy" id="260671"/>
    <lineage>
        <taxon>Eukaryota</taxon>
        <taxon>Fungi</taxon>
        <taxon>Dikarya</taxon>
        <taxon>Ascomycota</taxon>
        <taxon>Pezizomycotina</taxon>
        <taxon>Sordariomycetes</taxon>
        <taxon>Sordariomycetidae</taxon>
        <taxon>Sordariales</taxon>
        <taxon>Lasiosphaeriaceae</taxon>
        <taxon>Lasiosphaeria</taxon>
    </lineage>
</organism>
<dbReference type="Gene3D" id="2.60.40.2080">
    <property type="match status" value="2"/>
</dbReference>
<dbReference type="InterPro" id="IPR037221">
    <property type="entry name" value="H-type_lectin_dom_sf"/>
</dbReference>
<name>A0AAJ0HKE3_9PEZI</name>
<feature type="domain" description="H-type lectin" evidence="1">
    <location>
        <begin position="8"/>
        <end position="46"/>
    </location>
</feature>
<keyword evidence="3" id="KW-1185">Reference proteome</keyword>
<feature type="domain" description="H-type lectin" evidence="1">
    <location>
        <begin position="81"/>
        <end position="145"/>
    </location>
</feature>
<protein>
    <recommendedName>
        <fullName evidence="1">H-type lectin domain-containing protein</fullName>
    </recommendedName>
</protein>
<dbReference type="GO" id="GO:0007155">
    <property type="term" value="P:cell adhesion"/>
    <property type="evidence" value="ECO:0007669"/>
    <property type="project" value="InterPro"/>
</dbReference>
<dbReference type="InterPro" id="IPR019019">
    <property type="entry name" value="H-type_lectin_domain"/>
</dbReference>
<dbReference type="Pfam" id="PF09458">
    <property type="entry name" value="H_lectin"/>
    <property type="match status" value="2"/>
</dbReference>
<proteinExistence type="predicted"/>
<comment type="caution">
    <text evidence="2">The sequence shown here is derived from an EMBL/GenBank/DDBJ whole genome shotgun (WGS) entry which is preliminary data.</text>
</comment>
<dbReference type="Proteomes" id="UP001275084">
    <property type="component" value="Unassembled WGS sequence"/>
</dbReference>
<dbReference type="EMBL" id="JAUIQD010000003">
    <property type="protein sequence ID" value="KAK3356388.1"/>
    <property type="molecule type" value="Genomic_DNA"/>
</dbReference>
<dbReference type="SUPFAM" id="SSF141086">
    <property type="entry name" value="Agglutinin HPA-like"/>
    <property type="match status" value="2"/>
</dbReference>
<dbReference type="GO" id="GO:0030246">
    <property type="term" value="F:carbohydrate binding"/>
    <property type="evidence" value="ECO:0007669"/>
    <property type="project" value="InterPro"/>
</dbReference>
<evidence type="ECO:0000313" key="2">
    <source>
        <dbReference type="EMBL" id="KAK3356388.1"/>
    </source>
</evidence>
<reference evidence="2" key="2">
    <citation type="submission" date="2023-06" db="EMBL/GenBank/DDBJ databases">
        <authorList>
            <consortium name="Lawrence Berkeley National Laboratory"/>
            <person name="Haridas S."/>
            <person name="Hensen N."/>
            <person name="Bonometti L."/>
            <person name="Westerberg I."/>
            <person name="Brannstrom I.O."/>
            <person name="Guillou S."/>
            <person name="Cros-Aarteil S."/>
            <person name="Calhoun S."/>
            <person name="Kuo A."/>
            <person name="Mondo S."/>
            <person name="Pangilinan J."/>
            <person name="Riley R."/>
            <person name="Labutti K."/>
            <person name="Andreopoulos B."/>
            <person name="Lipzen A."/>
            <person name="Chen C."/>
            <person name="Yanf M."/>
            <person name="Daum C."/>
            <person name="Ng V."/>
            <person name="Clum A."/>
            <person name="Steindorff A."/>
            <person name="Ohm R."/>
            <person name="Martin F."/>
            <person name="Silar P."/>
            <person name="Natvig D."/>
            <person name="Lalanne C."/>
            <person name="Gautier V."/>
            <person name="Ament-Velasquez S.L."/>
            <person name="Kruys A."/>
            <person name="Hutchinson M.I."/>
            <person name="Powell A.J."/>
            <person name="Barry K."/>
            <person name="Miller A.N."/>
            <person name="Grigoriev I.V."/>
            <person name="Debuchy R."/>
            <person name="Gladieux P."/>
            <person name="Thoren M.H."/>
            <person name="Johannesson H."/>
        </authorList>
    </citation>
    <scope>NUCLEOTIDE SEQUENCE</scope>
    <source>
        <strain evidence="2">CBS 955.72</strain>
    </source>
</reference>